<evidence type="ECO:0000313" key="2">
    <source>
        <dbReference type="EMBL" id="AKI97616.1"/>
    </source>
</evidence>
<evidence type="ECO:0000256" key="1">
    <source>
        <dbReference type="SAM" id="Phobius"/>
    </source>
</evidence>
<feature type="transmembrane region" description="Helical" evidence="1">
    <location>
        <begin position="148"/>
        <end position="170"/>
    </location>
</feature>
<accession>A0A0G2ZC10</accession>
<dbReference type="AlphaFoldDB" id="A0A0G2ZC10"/>
<reference evidence="2 3" key="1">
    <citation type="submission" date="2015-04" db="EMBL/GenBank/DDBJ databases">
        <title>Complete Genome Sequence of Kosmotoga pacifica SLHLJ1.</title>
        <authorList>
            <person name="Jiang L.J."/>
            <person name="Shao Z.Z."/>
            <person name="Jebbar M."/>
        </authorList>
    </citation>
    <scope>NUCLEOTIDE SEQUENCE [LARGE SCALE GENOMIC DNA]</scope>
    <source>
        <strain evidence="2 3">SLHLJ1</strain>
    </source>
</reference>
<dbReference type="PATRIC" id="fig|1330330.3.peg.1431"/>
<organism evidence="2 3">
    <name type="scientific">Kosmotoga pacifica</name>
    <dbReference type="NCBI Taxonomy" id="1330330"/>
    <lineage>
        <taxon>Bacteria</taxon>
        <taxon>Thermotogati</taxon>
        <taxon>Thermotogota</taxon>
        <taxon>Thermotogae</taxon>
        <taxon>Kosmotogales</taxon>
        <taxon>Kosmotogaceae</taxon>
        <taxon>Kosmotoga</taxon>
    </lineage>
</organism>
<keyword evidence="1" id="KW-1133">Transmembrane helix</keyword>
<feature type="transmembrane region" description="Helical" evidence="1">
    <location>
        <begin position="182"/>
        <end position="199"/>
    </location>
</feature>
<feature type="transmembrane region" description="Helical" evidence="1">
    <location>
        <begin position="80"/>
        <end position="97"/>
    </location>
</feature>
<dbReference type="RefSeq" id="WP_047754751.1">
    <property type="nucleotide sequence ID" value="NZ_CAJUHA010000017.1"/>
</dbReference>
<dbReference type="KEGG" id="kpf:IX53_07070"/>
<gene>
    <name evidence="2" type="ORF">IX53_07070</name>
</gene>
<feature type="transmembrane region" description="Helical" evidence="1">
    <location>
        <begin position="109"/>
        <end position="127"/>
    </location>
</feature>
<dbReference type="OrthoDB" id="48428at2"/>
<sequence length="204" mass="23590">MPLHLLVVYLVADHAFVNSYKLKDLERLNFWKHFIWAALVFLAFTFDSLLTSSLGILLFSFAIAGELGILYMRKSLPDDLIEIIAVGYFLILSFLSRNYFKDSYITPQFCWYLLGMLLVTVGVTYFFRKGIVTKEEKDSVGISERLALYIFTFAGLFEWLAIVTLAGFLYRLFFSKTSKWEWVLSPIFGIGISIVWLFVMKGVF</sequence>
<proteinExistence type="predicted"/>
<dbReference type="EMBL" id="CP011232">
    <property type="protein sequence ID" value="AKI97616.1"/>
    <property type="molecule type" value="Genomic_DNA"/>
</dbReference>
<evidence type="ECO:0000313" key="3">
    <source>
        <dbReference type="Proteomes" id="UP000035159"/>
    </source>
</evidence>
<name>A0A0G2ZC10_9BACT</name>
<dbReference type="STRING" id="1330330.IX53_07070"/>
<keyword evidence="1" id="KW-0472">Membrane</keyword>
<keyword evidence="3" id="KW-1185">Reference proteome</keyword>
<protein>
    <submittedName>
        <fullName evidence="2">Uncharacterized protein</fullName>
    </submittedName>
</protein>
<dbReference type="Proteomes" id="UP000035159">
    <property type="component" value="Chromosome"/>
</dbReference>
<keyword evidence="1" id="KW-0812">Transmembrane</keyword>